<dbReference type="GO" id="GO:0006313">
    <property type="term" value="P:DNA transposition"/>
    <property type="evidence" value="ECO:0007669"/>
    <property type="project" value="InterPro"/>
</dbReference>
<keyword evidence="3" id="KW-1185">Reference proteome</keyword>
<sequence length="331" mass="36622">ARDDGGGVRATTGRLARTSVWLAGVKVKGVDDLFVTTDIHTLLTALYVKIDDWLGKPRRTGRPPKLSDAELITMAVAQALLGIRSEARWLRFLPRHLPGAFPYLPGQSGYNKRLRAALPLLKKAIRLVAADTDLWFDDVWVTDSTPVECGRSRPTVKRSDLAGWAVYGYCSSHSRFFWGLRLHLICTPSGLPIAWSLADAKADERQVLAAALEEDPGLLAARPGQLIIADKGYVSAELDRWLAERGARLLRPSYRNRTPRPGEHLLKPVRQLIESVNDTLKGQLDLELHGGRSIEGVGVRVAQRLLAMTAAIWHNRATGQPLTRSLIAYDH</sequence>
<accession>A0A1I2NIG1</accession>
<name>A0A1I2NIG1_9ACTN</name>
<reference evidence="2 3" key="1">
    <citation type="submission" date="2016-10" db="EMBL/GenBank/DDBJ databases">
        <authorList>
            <person name="de Groot N.N."/>
        </authorList>
    </citation>
    <scope>NUCLEOTIDE SEQUENCE [LARGE SCALE GENOMIC DNA]</scope>
    <source>
        <strain evidence="2 3">DSM 43019</strain>
    </source>
</reference>
<dbReference type="Proteomes" id="UP000199645">
    <property type="component" value="Unassembled WGS sequence"/>
</dbReference>
<protein>
    <submittedName>
        <fullName evidence="2">Transposase DDE domain-containing protein</fullName>
    </submittedName>
</protein>
<dbReference type="STRING" id="35752.SAMN05421541_1591"/>
<dbReference type="EMBL" id="FONV01000059">
    <property type="protein sequence ID" value="SFG02820.1"/>
    <property type="molecule type" value="Genomic_DNA"/>
</dbReference>
<dbReference type="GO" id="GO:0003677">
    <property type="term" value="F:DNA binding"/>
    <property type="evidence" value="ECO:0007669"/>
    <property type="project" value="InterPro"/>
</dbReference>
<gene>
    <name evidence="2" type="ORF">SAMN05421541_1591</name>
</gene>
<evidence type="ECO:0000313" key="3">
    <source>
        <dbReference type="Proteomes" id="UP000199645"/>
    </source>
</evidence>
<dbReference type="NCBIfam" id="NF033520">
    <property type="entry name" value="transpos_IS982"/>
    <property type="match status" value="1"/>
</dbReference>
<organism evidence="2 3">
    <name type="scientific">Actinoplanes philippinensis</name>
    <dbReference type="NCBI Taxonomy" id="35752"/>
    <lineage>
        <taxon>Bacteria</taxon>
        <taxon>Bacillati</taxon>
        <taxon>Actinomycetota</taxon>
        <taxon>Actinomycetes</taxon>
        <taxon>Micromonosporales</taxon>
        <taxon>Micromonosporaceae</taxon>
        <taxon>Actinoplanes</taxon>
    </lineage>
</organism>
<evidence type="ECO:0000313" key="2">
    <source>
        <dbReference type="EMBL" id="SFG02820.1"/>
    </source>
</evidence>
<dbReference type="Pfam" id="PF01609">
    <property type="entry name" value="DDE_Tnp_1"/>
    <property type="match status" value="1"/>
</dbReference>
<proteinExistence type="predicted"/>
<evidence type="ECO:0000259" key="1">
    <source>
        <dbReference type="Pfam" id="PF01609"/>
    </source>
</evidence>
<feature type="domain" description="Transposase IS4-like" evidence="1">
    <location>
        <begin position="136"/>
        <end position="308"/>
    </location>
</feature>
<feature type="non-terminal residue" evidence="2">
    <location>
        <position position="1"/>
    </location>
</feature>
<dbReference type="AlphaFoldDB" id="A0A1I2NIG1"/>
<dbReference type="GO" id="GO:0004803">
    <property type="term" value="F:transposase activity"/>
    <property type="evidence" value="ECO:0007669"/>
    <property type="project" value="InterPro"/>
</dbReference>
<dbReference type="InterPro" id="IPR002559">
    <property type="entry name" value="Transposase_11"/>
</dbReference>